<evidence type="ECO:0000256" key="1">
    <source>
        <dbReference type="SAM" id="Phobius"/>
    </source>
</evidence>
<proteinExistence type="predicted"/>
<keyword evidence="1" id="KW-0812">Transmembrane</keyword>
<protein>
    <submittedName>
        <fullName evidence="2">Uncharacterized protein</fullName>
    </submittedName>
</protein>
<evidence type="ECO:0000313" key="3">
    <source>
        <dbReference type="Proteomes" id="UP000266673"/>
    </source>
</evidence>
<gene>
    <name evidence="2" type="ORF">C2G38_2176742</name>
</gene>
<accession>A0A397VG16</accession>
<keyword evidence="1" id="KW-1133">Transmembrane helix</keyword>
<sequence length="116" mass="12612">MTVNFVQQNITCFINTHVKKILSTPAGCKNSCPTVSGLGGLNIDRVNYSSPKPIVQFGCENSNKNNVSQVQERFAELIYEITASGVMFEQGYCLTILVALIVAGLYLYGQSAIKDA</sequence>
<dbReference type="Proteomes" id="UP000266673">
    <property type="component" value="Unassembled WGS sequence"/>
</dbReference>
<feature type="transmembrane region" description="Helical" evidence="1">
    <location>
        <begin position="91"/>
        <end position="109"/>
    </location>
</feature>
<reference evidence="2 3" key="1">
    <citation type="submission" date="2018-06" db="EMBL/GenBank/DDBJ databases">
        <title>Comparative genomics reveals the genomic features of Rhizophagus irregularis, R. cerebriforme, R. diaphanum and Gigaspora rosea, and their symbiotic lifestyle signature.</title>
        <authorList>
            <person name="Morin E."/>
            <person name="San Clemente H."/>
            <person name="Chen E.C.H."/>
            <person name="De La Providencia I."/>
            <person name="Hainaut M."/>
            <person name="Kuo A."/>
            <person name="Kohler A."/>
            <person name="Murat C."/>
            <person name="Tang N."/>
            <person name="Roy S."/>
            <person name="Loubradou J."/>
            <person name="Henrissat B."/>
            <person name="Grigoriev I.V."/>
            <person name="Corradi N."/>
            <person name="Roux C."/>
            <person name="Martin F.M."/>
        </authorList>
    </citation>
    <scope>NUCLEOTIDE SEQUENCE [LARGE SCALE GENOMIC DNA]</scope>
    <source>
        <strain evidence="2 3">DAOM 194757</strain>
    </source>
</reference>
<dbReference type="EMBL" id="QKWP01000363">
    <property type="protein sequence ID" value="RIB21404.1"/>
    <property type="molecule type" value="Genomic_DNA"/>
</dbReference>
<dbReference type="AlphaFoldDB" id="A0A397VG16"/>
<keyword evidence="3" id="KW-1185">Reference proteome</keyword>
<dbReference type="OrthoDB" id="2427706at2759"/>
<evidence type="ECO:0000313" key="2">
    <source>
        <dbReference type="EMBL" id="RIB21404.1"/>
    </source>
</evidence>
<organism evidence="2 3">
    <name type="scientific">Gigaspora rosea</name>
    <dbReference type="NCBI Taxonomy" id="44941"/>
    <lineage>
        <taxon>Eukaryota</taxon>
        <taxon>Fungi</taxon>
        <taxon>Fungi incertae sedis</taxon>
        <taxon>Mucoromycota</taxon>
        <taxon>Glomeromycotina</taxon>
        <taxon>Glomeromycetes</taxon>
        <taxon>Diversisporales</taxon>
        <taxon>Gigasporaceae</taxon>
        <taxon>Gigaspora</taxon>
    </lineage>
</organism>
<comment type="caution">
    <text evidence="2">The sequence shown here is derived from an EMBL/GenBank/DDBJ whole genome shotgun (WGS) entry which is preliminary data.</text>
</comment>
<keyword evidence="1" id="KW-0472">Membrane</keyword>
<name>A0A397VG16_9GLOM</name>